<keyword evidence="4" id="KW-0472">Membrane</keyword>
<dbReference type="InterPro" id="IPR011012">
    <property type="entry name" value="Longin-like_dom_sf"/>
</dbReference>
<dbReference type="InterPro" id="IPR036168">
    <property type="entry name" value="AP2_Mu_C_sf"/>
</dbReference>
<dbReference type="AlphaFoldDB" id="A0AAN7WGD6"/>
<evidence type="ECO:0000256" key="5">
    <source>
        <dbReference type="ARBA" id="ARBA00023329"/>
    </source>
</evidence>
<keyword evidence="9" id="KW-1185">Reference proteome</keyword>
<evidence type="ECO:0000313" key="9">
    <source>
        <dbReference type="Proteomes" id="UP001306508"/>
    </source>
</evidence>
<dbReference type="InterPro" id="IPR050431">
    <property type="entry name" value="Adaptor_comp_med_subunit"/>
</dbReference>
<dbReference type="InterPro" id="IPR001392">
    <property type="entry name" value="Clathrin_mu"/>
</dbReference>
<dbReference type="GO" id="GO:0030659">
    <property type="term" value="C:cytoplasmic vesicle membrane"/>
    <property type="evidence" value="ECO:0007669"/>
    <property type="project" value="UniProtKB-SubCell"/>
</dbReference>
<keyword evidence="2 6" id="KW-0813">Transport</keyword>
<dbReference type="GO" id="GO:0016192">
    <property type="term" value="P:vesicle-mediated transport"/>
    <property type="evidence" value="ECO:0007669"/>
    <property type="project" value="InterPro"/>
</dbReference>
<dbReference type="Gene3D" id="3.30.450.60">
    <property type="match status" value="1"/>
</dbReference>
<comment type="subcellular location">
    <subcellularLocation>
        <location evidence="1">Cytoplasmic vesicle membrane</location>
    </subcellularLocation>
</comment>
<organism evidence="8 9">
    <name type="scientific">Arxiozyma heterogenica</name>
    <dbReference type="NCBI Taxonomy" id="278026"/>
    <lineage>
        <taxon>Eukaryota</taxon>
        <taxon>Fungi</taxon>
        <taxon>Dikarya</taxon>
        <taxon>Ascomycota</taxon>
        <taxon>Saccharomycotina</taxon>
        <taxon>Saccharomycetes</taxon>
        <taxon>Saccharomycetales</taxon>
        <taxon>Saccharomycetaceae</taxon>
        <taxon>Arxiozyma</taxon>
    </lineage>
</organism>
<dbReference type="PIRSF" id="PIRSF005992">
    <property type="entry name" value="Clathrin_mu"/>
    <property type="match status" value="1"/>
</dbReference>
<dbReference type="SUPFAM" id="SSF64356">
    <property type="entry name" value="SNARE-like"/>
    <property type="match status" value="1"/>
</dbReference>
<protein>
    <recommendedName>
        <fullName evidence="7">MHD domain-containing protein</fullName>
    </recommendedName>
</protein>
<dbReference type="PRINTS" id="PR00314">
    <property type="entry name" value="CLATHRINADPT"/>
</dbReference>
<feature type="domain" description="MHD" evidence="7">
    <location>
        <begin position="214"/>
        <end position="472"/>
    </location>
</feature>
<dbReference type="GO" id="GO:0030131">
    <property type="term" value="C:clathrin adaptor complex"/>
    <property type="evidence" value="ECO:0007669"/>
    <property type="project" value="UniProtKB-UniRule"/>
</dbReference>
<reference evidence="9" key="1">
    <citation type="submission" date="2023-07" db="EMBL/GenBank/DDBJ databases">
        <title>A draft genome of Kazachstania heterogenica Y-27499.</title>
        <authorList>
            <person name="Donic C."/>
            <person name="Kralova J.S."/>
            <person name="Fidel L."/>
            <person name="Ben-Dor S."/>
            <person name="Jung S."/>
        </authorList>
    </citation>
    <scope>NUCLEOTIDE SEQUENCE [LARGE SCALE GENOMIC DNA]</scope>
    <source>
        <strain evidence="9">Y27499</strain>
    </source>
</reference>
<evidence type="ECO:0000256" key="6">
    <source>
        <dbReference type="PIRNR" id="PIRNR005992"/>
    </source>
</evidence>
<evidence type="ECO:0000256" key="4">
    <source>
        <dbReference type="ARBA" id="ARBA00023136"/>
    </source>
</evidence>
<comment type="caution">
    <text evidence="8">The sequence shown here is derived from an EMBL/GenBank/DDBJ whole genome shotgun (WGS) entry which is preliminary data.</text>
</comment>
<dbReference type="Pfam" id="PF00928">
    <property type="entry name" value="Adap_comp_sub"/>
    <property type="match status" value="1"/>
</dbReference>
<dbReference type="PROSITE" id="PS51072">
    <property type="entry name" value="MHD"/>
    <property type="match status" value="1"/>
</dbReference>
<name>A0AAN7WGD6_9SACH</name>
<evidence type="ECO:0000256" key="2">
    <source>
        <dbReference type="ARBA" id="ARBA00022448"/>
    </source>
</evidence>
<keyword evidence="5" id="KW-0968">Cytoplasmic vesicle</keyword>
<evidence type="ECO:0000313" key="8">
    <source>
        <dbReference type="EMBL" id="KAK5779378.1"/>
    </source>
</evidence>
<comment type="similarity">
    <text evidence="6">Belongs to the adaptor complexes medium subunit family.</text>
</comment>
<dbReference type="PANTHER" id="PTHR10529">
    <property type="entry name" value="AP COMPLEX SUBUNIT MU"/>
    <property type="match status" value="1"/>
</dbReference>
<evidence type="ECO:0000259" key="7">
    <source>
        <dbReference type="PROSITE" id="PS51072"/>
    </source>
</evidence>
<gene>
    <name evidence="8" type="ORF">RI543_003269</name>
</gene>
<dbReference type="SUPFAM" id="SSF49447">
    <property type="entry name" value="Second domain of Mu2 adaptin subunit (ap50) of ap2 adaptor"/>
    <property type="match status" value="1"/>
</dbReference>
<dbReference type="GO" id="GO:0006886">
    <property type="term" value="P:intracellular protein transport"/>
    <property type="evidence" value="ECO:0007669"/>
    <property type="project" value="UniProtKB-UniRule"/>
</dbReference>
<proteinExistence type="inferred from homology"/>
<dbReference type="EMBL" id="JAWIZZ010000047">
    <property type="protein sequence ID" value="KAK5779378.1"/>
    <property type="molecule type" value="Genomic_DNA"/>
</dbReference>
<sequence length="472" mass="53831">MIGAILIFSNRGELIVSKLYKATLKRSVADVFRVQVINNQDVRSPILTLGSTTFHSIRSTSKDRLWLVTVSRNNCNSAAIWEFLYKLNDAMTIYGINSESTLMEDFMICYELLSVMLMPGGIPMETDLTAIVSMMSSKPKKSLQSINLYSNNNNNNQYHENNKLKNINNILTSNGSDTILKANLPSPTTAIPNLLRRASSISPISTNKDFLTKKNEIILSVIEKINILVSKDGFILKSYVDGIIESDNKIHDHPICEIVLNDIESIRRYNKYYKTKDKTFEMDNTMESNKEIVLQDYKFHQCVSFEKFDEQRIIQFVTPQGQTELMKYHINNNLQIPFKVTPVVSQTFTGSMDYHITLKSLFPPKLSAKNLLLRIPVPPGTIDCKISVSNGNCNFVPEENAIIWKFNKYNGLIEDKLSALTVCSNDTTELSSQQWQRPPIALQFNILMFINTTQIDAQIVYINDFNNYYTID</sequence>
<evidence type="ECO:0000256" key="3">
    <source>
        <dbReference type="ARBA" id="ARBA00022927"/>
    </source>
</evidence>
<dbReference type="Proteomes" id="UP001306508">
    <property type="component" value="Unassembled WGS sequence"/>
</dbReference>
<dbReference type="Gene3D" id="2.60.40.1170">
    <property type="entry name" value="Mu homology domain, subdomain B"/>
    <property type="match status" value="2"/>
</dbReference>
<keyword evidence="3 6" id="KW-0653">Protein transport</keyword>
<accession>A0AAN7WGD6</accession>
<evidence type="ECO:0000256" key="1">
    <source>
        <dbReference type="ARBA" id="ARBA00004156"/>
    </source>
</evidence>
<dbReference type="InterPro" id="IPR028565">
    <property type="entry name" value="MHD"/>
</dbReference>